<feature type="compositionally biased region" description="Low complexity" evidence="1">
    <location>
        <begin position="52"/>
        <end position="85"/>
    </location>
</feature>
<evidence type="ECO:0000313" key="2">
    <source>
        <dbReference type="EMBL" id="UQA91407.1"/>
    </source>
</evidence>
<evidence type="ECO:0000313" key="3">
    <source>
        <dbReference type="Proteomes" id="UP000830115"/>
    </source>
</evidence>
<dbReference type="Proteomes" id="UP000830115">
    <property type="component" value="Chromosome"/>
</dbReference>
<organism evidence="2 3">
    <name type="scientific">Streptomyces halobius</name>
    <dbReference type="NCBI Taxonomy" id="2879846"/>
    <lineage>
        <taxon>Bacteria</taxon>
        <taxon>Bacillati</taxon>
        <taxon>Actinomycetota</taxon>
        <taxon>Actinomycetes</taxon>
        <taxon>Kitasatosporales</taxon>
        <taxon>Streptomycetaceae</taxon>
        <taxon>Streptomyces</taxon>
    </lineage>
</organism>
<evidence type="ECO:0000256" key="1">
    <source>
        <dbReference type="SAM" id="MobiDB-lite"/>
    </source>
</evidence>
<proteinExistence type="predicted"/>
<keyword evidence="3" id="KW-1185">Reference proteome</keyword>
<feature type="region of interest" description="Disordered" evidence="1">
    <location>
        <begin position="52"/>
        <end position="101"/>
    </location>
</feature>
<accession>A0ABY4M0Y8</accession>
<sequence>MAAHVPSGVITIEGVGSGSCTGTFGLFGTTLSGNGTCSGSGAAGPFTGSFTTSGSGSISAGPPPVITGSGSGTSTTSPGGTHGCSMTVDSRNIPPFTLTCT</sequence>
<protein>
    <submittedName>
        <fullName evidence="2">Uncharacterized protein</fullName>
    </submittedName>
</protein>
<dbReference type="EMBL" id="CP086322">
    <property type="protein sequence ID" value="UQA91407.1"/>
    <property type="molecule type" value="Genomic_DNA"/>
</dbReference>
<name>A0ABY4M0Y8_9ACTN</name>
<gene>
    <name evidence="2" type="ORF">K9S39_05515</name>
</gene>
<dbReference type="RefSeq" id="WP_248862234.1">
    <property type="nucleotide sequence ID" value="NZ_CP086322.1"/>
</dbReference>
<reference evidence="2" key="1">
    <citation type="submission" date="2021-10" db="EMBL/GenBank/DDBJ databases">
        <title>Streptomyces nigrumlapis sp.nov.,an antimicrobial producing actinobacterium isolated from Black Gobi rocks.</title>
        <authorList>
            <person name="Wen Y."/>
            <person name="Zhang W."/>
            <person name="Liu X.G."/>
        </authorList>
    </citation>
    <scope>NUCLEOTIDE SEQUENCE</scope>
    <source>
        <strain evidence="2">ST13-2-2</strain>
    </source>
</reference>